<protein>
    <submittedName>
        <fullName evidence="2">Uncharacterized conserved protein YibQ, putative polysaccharide deacetylase 2 family</fullName>
    </submittedName>
</protein>
<name>A0A1M4TBY8_9RHOB</name>
<organism evidence="2 3">
    <name type="scientific">Ruegeria intermedia</name>
    <dbReference type="NCBI Taxonomy" id="996115"/>
    <lineage>
        <taxon>Bacteria</taxon>
        <taxon>Pseudomonadati</taxon>
        <taxon>Pseudomonadota</taxon>
        <taxon>Alphaproteobacteria</taxon>
        <taxon>Rhodobacterales</taxon>
        <taxon>Roseobacteraceae</taxon>
        <taxon>Ruegeria</taxon>
    </lineage>
</organism>
<gene>
    <name evidence="2" type="ORF">SAMN05444279_102111</name>
</gene>
<dbReference type="AlphaFoldDB" id="A0A1M4TBY8"/>
<keyword evidence="3" id="KW-1185">Reference proteome</keyword>
<evidence type="ECO:0000313" key="3">
    <source>
        <dbReference type="Proteomes" id="UP000325134"/>
    </source>
</evidence>
<dbReference type="GO" id="GO:0005975">
    <property type="term" value="P:carbohydrate metabolic process"/>
    <property type="evidence" value="ECO:0007669"/>
    <property type="project" value="InterPro"/>
</dbReference>
<dbReference type="OrthoDB" id="7658418at2"/>
<evidence type="ECO:0000313" key="2">
    <source>
        <dbReference type="EMBL" id="SHE41970.1"/>
    </source>
</evidence>
<dbReference type="SUPFAM" id="SSF88713">
    <property type="entry name" value="Glycoside hydrolase/deacetylase"/>
    <property type="match status" value="1"/>
</dbReference>
<dbReference type="CDD" id="cd10936">
    <property type="entry name" value="CE4_DAC2"/>
    <property type="match status" value="1"/>
</dbReference>
<feature type="compositionally biased region" description="Pro residues" evidence="1">
    <location>
        <begin position="145"/>
        <end position="154"/>
    </location>
</feature>
<sequence>MGGFFGGVLTGAVVVVVVGVVLSLNAPLGSRPELVTTAPEAKGVAPQAEETDLSEPGPDADLVELAPRGLNALDDATGQTEAPIGIAAEPDARPDVKRQIGQVEKPATGAASTVEIARVAPAAPAAPLTAPVTQDQGAEPVSVDPTPPAAPRPPEATALAEPQPTPGADSGQTEASPAPEGDAAEPDADLPEQQAAVTEPQAAAPNPIAVEGEENTQPRKRARIAALPQIGGQQTASASPTIGQRVVPLTERDDPAEDVVQVAEKAPADPIDAYAAPFENPEGKPLMSIILIDDAGAFGAEALQDFPYPLTFAVSPSDPEAADKMKRYREAGFEVLAIADLPAAASAQDAEVSLSVWLDMLPETVGILEGVQTGVQGNRKLADQVAAIAGGTGRGLVLQDNGLNTAFKLAVRNGIPSSVVFRDIDGARQDADVMRRFLDQAAFRAGQEGAVVMLGRLRPETISALLLWGLEDRSGRVALAPISAVMKSQIQ</sequence>
<dbReference type="Proteomes" id="UP000325134">
    <property type="component" value="Unassembled WGS sequence"/>
</dbReference>
<reference evidence="2 3" key="1">
    <citation type="submission" date="2016-11" db="EMBL/GenBank/DDBJ databases">
        <authorList>
            <person name="Varghese N."/>
            <person name="Submissions S."/>
        </authorList>
    </citation>
    <scope>NUCLEOTIDE SEQUENCE [LARGE SCALE GENOMIC DNA]</scope>
    <source>
        <strain evidence="2 3">DSM 29341</strain>
    </source>
</reference>
<accession>A0A1M4TBY8</accession>
<dbReference type="RefSeq" id="WP_149774422.1">
    <property type="nucleotide sequence ID" value="NZ_FQVK01000002.1"/>
</dbReference>
<dbReference type="EMBL" id="FQVK01000002">
    <property type="protein sequence ID" value="SHE41970.1"/>
    <property type="molecule type" value="Genomic_DNA"/>
</dbReference>
<evidence type="ECO:0000256" key="1">
    <source>
        <dbReference type="SAM" id="MobiDB-lite"/>
    </source>
</evidence>
<dbReference type="InterPro" id="IPR006837">
    <property type="entry name" value="Divergent_DAC"/>
</dbReference>
<feature type="region of interest" description="Disordered" evidence="1">
    <location>
        <begin position="39"/>
        <end position="58"/>
    </location>
</feature>
<dbReference type="Pfam" id="PF04748">
    <property type="entry name" value="Polysacc_deac_2"/>
    <property type="match status" value="1"/>
</dbReference>
<dbReference type="InterPro" id="IPR011330">
    <property type="entry name" value="Glyco_hydro/deAcase_b/a-brl"/>
</dbReference>
<dbReference type="Gene3D" id="3.20.20.370">
    <property type="entry name" value="Glycoside hydrolase/deacetylase"/>
    <property type="match status" value="1"/>
</dbReference>
<feature type="region of interest" description="Disordered" evidence="1">
    <location>
        <begin position="127"/>
        <end position="218"/>
    </location>
</feature>
<proteinExistence type="predicted"/>